<keyword evidence="2" id="KW-1185">Reference proteome</keyword>
<proteinExistence type="predicted"/>
<name>A0A5J4ZTR0_9ASTE</name>
<protein>
    <submittedName>
        <fullName evidence="1">Uncharacterized protein</fullName>
    </submittedName>
</protein>
<reference evidence="1 2" key="1">
    <citation type="submission" date="2019-09" db="EMBL/GenBank/DDBJ databases">
        <title>A chromosome-level genome assembly of the Chinese tupelo Nyssa sinensis.</title>
        <authorList>
            <person name="Yang X."/>
            <person name="Kang M."/>
            <person name="Yang Y."/>
            <person name="Xiong H."/>
            <person name="Wang M."/>
            <person name="Zhang Z."/>
            <person name="Wang Z."/>
            <person name="Wu H."/>
            <person name="Ma T."/>
            <person name="Liu J."/>
            <person name="Xi Z."/>
        </authorList>
    </citation>
    <scope>NUCLEOTIDE SEQUENCE [LARGE SCALE GENOMIC DNA]</scope>
    <source>
        <strain evidence="1">J267</strain>
        <tissue evidence="1">Leaf</tissue>
    </source>
</reference>
<dbReference type="AlphaFoldDB" id="A0A5J4ZTR0"/>
<sequence length="176" mass="19400">MSSGSPGRIRISPNFISSTWAFHEAYSMAEAQAPEVKKETAGISNFTKTSLLQLIITSITAQTGRFRSGFLNRDDRKDSMSWLICWWRRWKGFGPDPGPGPAAVDGGGGGGEEASISAIWIKGLWRREEGTEEERSEEMMRVVFCKREEVRRYLGAKEGIRGEGVLLVGVANGLEG</sequence>
<dbReference type="EMBL" id="CM018048">
    <property type="protein sequence ID" value="KAA8521244.1"/>
    <property type="molecule type" value="Genomic_DNA"/>
</dbReference>
<gene>
    <name evidence="1" type="ORF">F0562_011919</name>
</gene>
<evidence type="ECO:0000313" key="2">
    <source>
        <dbReference type="Proteomes" id="UP000325577"/>
    </source>
</evidence>
<organism evidence="1 2">
    <name type="scientific">Nyssa sinensis</name>
    <dbReference type="NCBI Taxonomy" id="561372"/>
    <lineage>
        <taxon>Eukaryota</taxon>
        <taxon>Viridiplantae</taxon>
        <taxon>Streptophyta</taxon>
        <taxon>Embryophyta</taxon>
        <taxon>Tracheophyta</taxon>
        <taxon>Spermatophyta</taxon>
        <taxon>Magnoliopsida</taxon>
        <taxon>eudicotyledons</taxon>
        <taxon>Gunneridae</taxon>
        <taxon>Pentapetalae</taxon>
        <taxon>asterids</taxon>
        <taxon>Cornales</taxon>
        <taxon>Nyssaceae</taxon>
        <taxon>Nyssa</taxon>
    </lineage>
</organism>
<dbReference type="Proteomes" id="UP000325577">
    <property type="component" value="Linkage Group LG5"/>
</dbReference>
<accession>A0A5J4ZTR0</accession>
<evidence type="ECO:0000313" key="1">
    <source>
        <dbReference type="EMBL" id="KAA8521244.1"/>
    </source>
</evidence>